<dbReference type="AlphaFoldDB" id="A0A9W5B7B6"/>
<dbReference type="EMBL" id="FBVY01000047">
    <property type="protein sequence ID" value="CUX03136.1"/>
    <property type="molecule type" value="Genomic_DNA"/>
</dbReference>
<reference evidence="2 3" key="1">
    <citation type="submission" date="2016-01" db="EMBL/GenBank/DDBJ databases">
        <authorList>
            <person name="Regsiter A."/>
            <person name="william w."/>
        </authorList>
    </citation>
    <scope>NUCLEOTIDE SEQUENCE [LARGE SCALE GENOMIC DNA]</scope>
    <source>
        <strain evidence="2 3">CFBP 5494</strain>
    </source>
</reference>
<accession>A0A9W5B7B6</accession>
<keyword evidence="3" id="KW-1185">Reference proteome</keyword>
<organism evidence="2 3">
    <name type="scientific">Agrobacterium genomosp. 2 str. CFBP 5494</name>
    <dbReference type="NCBI Taxonomy" id="1183436"/>
    <lineage>
        <taxon>Bacteria</taxon>
        <taxon>Pseudomonadati</taxon>
        <taxon>Pseudomonadota</taxon>
        <taxon>Alphaproteobacteria</taxon>
        <taxon>Hyphomicrobiales</taxon>
        <taxon>Rhizobiaceae</taxon>
        <taxon>Rhizobium/Agrobacterium group</taxon>
        <taxon>Agrobacterium</taxon>
        <taxon>Agrobacterium tumefaciens complex</taxon>
    </lineage>
</organism>
<dbReference type="Proteomes" id="UP000191933">
    <property type="component" value="Unassembled WGS sequence"/>
</dbReference>
<feature type="region of interest" description="Disordered" evidence="1">
    <location>
        <begin position="1"/>
        <end position="30"/>
    </location>
</feature>
<name>A0A9W5B7B6_9HYPH</name>
<protein>
    <submittedName>
        <fullName evidence="2">Uncharacterized protein</fullName>
    </submittedName>
</protein>
<sequence>MTPVVLDRSPMVSMLPPSPNAAGAGRDKLAHHANLNPRTTERYVSNGSEHVRIYKWQIKQNVGVWQPLHFFSPVRAAPGLT</sequence>
<gene>
    <name evidence="2" type="ORF">AGR2A_pb10004</name>
</gene>
<evidence type="ECO:0000256" key="1">
    <source>
        <dbReference type="SAM" id="MobiDB-lite"/>
    </source>
</evidence>
<proteinExistence type="predicted"/>
<evidence type="ECO:0000313" key="2">
    <source>
        <dbReference type="EMBL" id="CUX03136.1"/>
    </source>
</evidence>
<comment type="caution">
    <text evidence="2">The sequence shown here is derived from an EMBL/GenBank/DDBJ whole genome shotgun (WGS) entry which is preliminary data.</text>
</comment>
<evidence type="ECO:0000313" key="3">
    <source>
        <dbReference type="Proteomes" id="UP000191933"/>
    </source>
</evidence>